<dbReference type="PANTHER" id="PTHR43586">
    <property type="entry name" value="CYSTEINE DESULFURASE"/>
    <property type="match status" value="1"/>
</dbReference>
<dbReference type="InterPro" id="IPR014729">
    <property type="entry name" value="Rossmann-like_a/b/a_fold"/>
</dbReference>
<comment type="caution">
    <text evidence="3">The sequence shown here is derived from an EMBL/GenBank/DDBJ whole genome shotgun (WGS) entry which is preliminary data.</text>
</comment>
<dbReference type="InterPro" id="IPR002761">
    <property type="entry name" value="Diphthami_syn_dom"/>
</dbReference>
<dbReference type="STRING" id="1261.HMPREF3195_00529"/>
<evidence type="ECO:0008006" key="5">
    <source>
        <dbReference type="Google" id="ProtNLM"/>
    </source>
</evidence>
<dbReference type="Pfam" id="PF01902">
    <property type="entry name" value="Diphthami_syn_2"/>
    <property type="match status" value="1"/>
</dbReference>
<dbReference type="Gene3D" id="3.90.1490.10">
    <property type="entry name" value="putative n-type atp pyrophosphatase, domain 2"/>
    <property type="match status" value="1"/>
</dbReference>
<accession>A0A135YWF3</accession>
<dbReference type="PANTHER" id="PTHR43586:SF4">
    <property type="entry name" value="ISOPENICILLIN N EPIMERASE"/>
    <property type="match status" value="1"/>
</dbReference>
<dbReference type="eggNOG" id="COG2102">
    <property type="taxonomic scope" value="Bacteria"/>
</dbReference>
<dbReference type="eggNOG" id="COG0520">
    <property type="taxonomic scope" value="Bacteria"/>
</dbReference>
<protein>
    <recommendedName>
        <fullName evidence="5">Aminotransferase class V-fold PLP-dependent enzyme</fullName>
    </recommendedName>
</protein>
<dbReference type="InterPro" id="IPR015424">
    <property type="entry name" value="PyrdxlP-dep_Trfase"/>
</dbReference>
<feature type="domain" description="Aminotransferase class V" evidence="1">
    <location>
        <begin position="210"/>
        <end position="579"/>
    </location>
</feature>
<evidence type="ECO:0000313" key="3">
    <source>
        <dbReference type="EMBL" id="KXI13726.1"/>
    </source>
</evidence>
<dbReference type="AlphaFoldDB" id="A0A135YWF3"/>
<evidence type="ECO:0000259" key="1">
    <source>
        <dbReference type="Pfam" id="PF00266"/>
    </source>
</evidence>
<dbReference type="Proteomes" id="UP000070326">
    <property type="component" value="Unassembled WGS sequence"/>
</dbReference>
<dbReference type="Pfam" id="PF00266">
    <property type="entry name" value="Aminotran_5"/>
    <property type="match status" value="1"/>
</dbReference>
<dbReference type="Gene3D" id="3.40.640.10">
    <property type="entry name" value="Type I PLP-dependent aspartate aminotransferase-like (Major domain)"/>
    <property type="match status" value="1"/>
</dbReference>
<reference evidence="3 4" key="1">
    <citation type="submission" date="2016-02" db="EMBL/GenBank/DDBJ databases">
        <authorList>
            <person name="Wen L."/>
            <person name="He K."/>
            <person name="Yang H."/>
        </authorList>
    </citation>
    <scope>NUCLEOTIDE SEQUENCE [LARGE SCALE GENOMIC DNA]</scope>
    <source>
        <strain evidence="3 4">MJR8628A</strain>
    </source>
</reference>
<dbReference type="Gene3D" id="3.40.50.620">
    <property type="entry name" value="HUPs"/>
    <property type="match status" value="1"/>
</dbReference>
<dbReference type="InterPro" id="IPR000192">
    <property type="entry name" value="Aminotrans_V_dom"/>
</dbReference>
<sequence length="590" mass="66024">MIYYGGSIMDFVASFSGGKDSTLSIIDMVKKGHRLVAILVAIQGKSSWVHQIDKSYFDRFADIFACQIIYIDSSKDDYDSEFVRGLTEAKSIGADVCIFGDINILDHVRWNESVSNKAGIIAYHPLLNRTSRSVVSEIVELGIKSSIIKVRKDIDKIYIGSNVDKDFIGEFSSRYPDFDICGEKGEYHTRVDLDSLEDIISKIPCGGDLYFDNASTCFPKAPGVAGICSRFISDRSYSINRGTFRGAYDLSSDIIDHREDVLDLFGADKKSYECVFTNSATISINTILFGSLKRGDHIILDDKLHNSTWRVVNKLRADGVEVGYWKMKDNKYRIDDFRTLLRENTRMVFLTMVDNIAGAYIVDDIDDYGAFVSLVRENNIVYAGDGVQLAIEREFSVDELGLDIFVATSHIGMMATEGLSYLIGKKEVLESIEPLVYGGTGSQSNLETMPETLPDKFEVGSINTTAIFSAIRSISYIRSRGVASIIEKKHRLAEHLRQGIKNIYGVRVIGDGSFCLVLADNDSNIDMSVLMFMLDYQYNIKARVGVQCSKMANDHYESYPGGIRFSMGYFNTDRQVDYLIESIKSAIKSC</sequence>
<dbReference type="EMBL" id="LSQZ01000018">
    <property type="protein sequence ID" value="KXI13726.1"/>
    <property type="molecule type" value="Genomic_DNA"/>
</dbReference>
<evidence type="ECO:0000259" key="2">
    <source>
        <dbReference type="Pfam" id="PF01902"/>
    </source>
</evidence>
<dbReference type="InterPro" id="IPR015421">
    <property type="entry name" value="PyrdxlP-dep_Trfase_major"/>
</dbReference>
<dbReference type="Gene3D" id="3.90.1150.10">
    <property type="entry name" value="Aspartate Aminotransferase, domain 1"/>
    <property type="match status" value="1"/>
</dbReference>
<dbReference type="SUPFAM" id="SSF53383">
    <property type="entry name" value="PLP-dependent transferases"/>
    <property type="match status" value="1"/>
</dbReference>
<dbReference type="GO" id="GO:0003824">
    <property type="term" value="F:catalytic activity"/>
    <property type="evidence" value="ECO:0007669"/>
    <property type="project" value="UniProtKB-ARBA"/>
</dbReference>
<dbReference type="SUPFAM" id="SSF52402">
    <property type="entry name" value="Adenine nucleotide alpha hydrolases-like"/>
    <property type="match status" value="1"/>
</dbReference>
<proteinExistence type="predicted"/>
<dbReference type="InterPro" id="IPR015422">
    <property type="entry name" value="PyrdxlP-dep_Trfase_small"/>
</dbReference>
<name>A0A135YWF3_9FIRM</name>
<dbReference type="PATRIC" id="fig|1261.5.peg.535"/>
<organism evidence="3 4">
    <name type="scientific">Peptostreptococcus anaerobius</name>
    <dbReference type="NCBI Taxonomy" id="1261"/>
    <lineage>
        <taxon>Bacteria</taxon>
        <taxon>Bacillati</taxon>
        <taxon>Bacillota</taxon>
        <taxon>Clostridia</taxon>
        <taxon>Peptostreptococcales</taxon>
        <taxon>Peptostreptococcaceae</taxon>
        <taxon>Peptostreptococcus</taxon>
    </lineage>
</organism>
<feature type="domain" description="Diphthamide synthase" evidence="2">
    <location>
        <begin position="11"/>
        <end position="191"/>
    </location>
</feature>
<gene>
    <name evidence="3" type="ORF">HMPREF3195_00529</name>
</gene>
<evidence type="ECO:0000313" key="4">
    <source>
        <dbReference type="Proteomes" id="UP000070326"/>
    </source>
</evidence>